<dbReference type="EMBL" id="LR877159">
    <property type="protein sequence ID" value="CAD2219948.1"/>
    <property type="molecule type" value="Genomic_DNA"/>
</dbReference>
<dbReference type="VEuPathDB" id="TriTrypDB:ADEAN_000746200"/>
<evidence type="ECO:0000313" key="3">
    <source>
        <dbReference type="EMBL" id="CAD2219948.1"/>
    </source>
</evidence>
<feature type="compositionally biased region" description="Polar residues" evidence="2">
    <location>
        <begin position="321"/>
        <end position="331"/>
    </location>
</feature>
<sequence>MHLCLKESEARARIIKEEGDRQNTLLSLFLKGSIGQWSVDLKKQRTQSETKINELNKTVYTLKGEVSTLHDQKLFEQAASKTAIGQLEAALSAQNQRIAQLLESIPQSLQEQIEKASSRNVSPQKEEDEVPLEERLRKALETIWKERDDSVQQKQTSTTEKELFAKHDMHTVETLLKTFSQTIVCAAECYNEYATNKSNYAKYEMDLIRLVEEKKASIKWQSMYEEKRDEVRYLEENVRLLRAEVKRYAEDGATEVNYDSIAKPFIPVSVMESKKSTVSLRPFEEQRKEALQLGAKEVTYSPVKTAAAPLSPFVHPDRRQSTTSVKSTVGSEKTAPKPQIKKVAPKKDLTASSSTDSTASDDSPAEKKKKAAAPSKVDTAPKTVVPEKTTQPEEPVKKTKPVLKLTSFDDSTSEDSEEETAKSKPQPAKEAPKTAPVRKGELSTSSSDSSLSLSITPAKKKAASPVKKVAAKKKKAVESDDSSLSIDSSSDSEATPAKRPARKSSFDMETPKEKNTKKAHRSSFDEETPQKKKAVAKKLDKFDDDTPSPKKVKKLSTAAPIEKKVEPKAEAKPVSKKEAPVAKGKLKLPTW</sequence>
<feature type="compositionally biased region" description="Basic and acidic residues" evidence="2">
    <location>
        <begin position="561"/>
        <end position="580"/>
    </location>
</feature>
<protein>
    <submittedName>
        <fullName evidence="3">Uncharacterized protein</fullName>
    </submittedName>
</protein>
<feature type="coiled-coil region" evidence="1">
    <location>
        <begin position="224"/>
        <end position="251"/>
    </location>
</feature>
<evidence type="ECO:0000256" key="2">
    <source>
        <dbReference type="SAM" id="MobiDB-lite"/>
    </source>
</evidence>
<proteinExistence type="predicted"/>
<evidence type="ECO:0000256" key="1">
    <source>
        <dbReference type="SAM" id="Coils"/>
    </source>
</evidence>
<dbReference type="Proteomes" id="UP000515908">
    <property type="component" value="Chromosome 15"/>
</dbReference>
<organism evidence="3 4">
    <name type="scientific">Angomonas deanei</name>
    <dbReference type="NCBI Taxonomy" id="59799"/>
    <lineage>
        <taxon>Eukaryota</taxon>
        <taxon>Discoba</taxon>
        <taxon>Euglenozoa</taxon>
        <taxon>Kinetoplastea</taxon>
        <taxon>Metakinetoplastina</taxon>
        <taxon>Trypanosomatida</taxon>
        <taxon>Trypanosomatidae</taxon>
        <taxon>Strigomonadinae</taxon>
        <taxon>Angomonas</taxon>
    </lineage>
</organism>
<keyword evidence="1" id="KW-0175">Coiled coil</keyword>
<feature type="compositionally biased region" description="Low complexity" evidence="2">
    <location>
        <begin position="482"/>
        <end position="492"/>
    </location>
</feature>
<feature type="compositionally biased region" description="Basic and acidic residues" evidence="2">
    <location>
        <begin position="504"/>
        <end position="530"/>
    </location>
</feature>
<feature type="compositionally biased region" description="Low complexity" evidence="2">
    <location>
        <begin position="442"/>
        <end position="454"/>
    </location>
</feature>
<name>A0A7G2CJB5_9TRYP</name>
<accession>A0A7G2CJB5</accession>
<keyword evidence="4" id="KW-1185">Reference proteome</keyword>
<feature type="region of interest" description="Disordered" evidence="2">
    <location>
        <begin position="309"/>
        <end position="591"/>
    </location>
</feature>
<gene>
    <name evidence="3" type="ORF">ADEAN_000746200</name>
</gene>
<reference evidence="3 4" key="1">
    <citation type="submission" date="2020-08" db="EMBL/GenBank/DDBJ databases">
        <authorList>
            <person name="Newling K."/>
            <person name="Davey J."/>
            <person name="Forrester S."/>
        </authorList>
    </citation>
    <scope>NUCLEOTIDE SEQUENCE [LARGE SCALE GENOMIC DNA]</scope>
    <source>
        <strain evidence="4">Crithidia deanei Carvalho (ATCC PRA-265)</strain>
    </source>
</reference>
<feature type="compositionally biased region" description="Low complexity" evidence="2">
    <location>
        <begin position="350"/>
        <end position="362"/>
    </location>
</feature>
<evidence type="ECO:0000313" key="4">
    <source>
        <dbReference type="Proteomes" id="UP000515908"/>
    </source>
</evidence>
<dbReference type="AlphaFoldDB" id="A0A7G2CJB5"/>
<dbReference type="OrthoDB" id="267023at2759"/>